<proteinExistence type="predicted"/>
<accession>A0ABR3DQU7</accession>
<evidence type="ECO:0000256" key="1">
    <source>
        <dbReference type="SAM" id="MobiDB-lite"/>
    </source>
</evidence>
<evidence type="ECO:0008006" key="4">
    <source>
        <dbReference type="Google" id="ProtNLM"/>
    </source>
</evidence>
<sequence>MSCLVFDYILRLPVVITAIGTSRTVTAESMIRLDQPWPPETVQVSCSGFSFPVPVLDGALLMTLRSRNDLDAATKRRSVPKDDDVCGRTPTNSKENEL</sequence>
<organism evidence="2 3">
    <name type="scientific">Neurospora intermedia</name>
    <dbReference type="NCBI Taxonomy" id="5142"/>
    <lineage>
        <taxon>Eukaryota</taxon>
        <taxon>Fungi</taxon>
        <taxon>Dikarya</taxon>
        <taxon>Ascomycota</taxon>
        <taxon>Pezizomycotina</taxon>
        <taxon>Sordariomycetes</taxon>
        <taxon>Sordariomycetidae</taxon>
        <taxon>Sordariales</taxon>
        <taxon>Sordariaceae</taxon>
        <taxon>Neurospora</taxon>
    </lineage>
</organism>
<evidence type="ECO:0000313" key="3">
    <source>
        <dbReference type="Proteomes" id="UP001451303"/>
    </source>
</evidence>
<feature type="compositionally biased region" description="Basic and acidic residues" evidence="1">
    <location>
        <begin position="72"/>
        <end position="86"/>
    </location>
</feature>
<comment type="caution">
    <text evidence="2">The sequence shown here is derived from an EMBL/GenBank/DDBJ whole genome shotgun (WGS) entry which is preliminary data.</text>
</comment>
<keyword evidence="3" id="KW-1185">Reference proteome</keyword>
<dbReference type="EMBL" id="JAVLET010000001">
    <property type="protein sequence ID" value="KAL0474747.1"/>
    <property type="molecule type" value="Genomic_DNA"/>
</dbReference>
<reference evidence="2 3" key="1">
    <citation type="submission" date="2023-09" db="EMBL/GenBank/DDBJ databases">
        <title>Multi-omics analysis of a traditional fermented food reveals byproduct-associated fungal strains for waste-to-food upcycling.</title>
        <authorList>
            <consortium name="Lawrence Berkeley National Laboratory"/>
            <person name="Rekdal V.M."/>
            <person name="Villalobos-Escobedo J.M."/>
            <person name="Rodriguez-Valeron N."/>
            <person name="Garcia M.O."/>
            <person name="Vasquez D.P."/>
            <person name="Damayanti I."/>
            <person name="Sorensen P.M."/>
            <person name="Baidoo E.E."/>
            <person name="De Carvalho A.C."/>
            <person name="Riley R."/>
            <person name="Lipzen A."/>
            <person name="He G."/>
            <person name="Yan M."/>
            <person name="Haridas S."/>
            <person name="Daum C."/>
            <person name="Yoshinaga Y."/>
            <person name="Ng V."/>
            <person name="Grigoriev I.V."/>
            <person name="Munk R."/>
            <person name="Nuraida L."/>
            <person name="Wijaya C.H."/>
            <person name="Morales P.-C."/>
            <person name="Keasling J.D."/>
        </authorList>
    </citation>
    <scope>NUCLEOTIDE SEQUENCE [LARGE SCALE GENOMIC DNA]</scope>
    <source>
        <strain evidence="2 3">FGSC 2613</strain>
    </source>
</reference>
<gene>
    <name evidence="2" type="ORF">QR685DRAFT_510769</name>
</gene>
<feature type="compositionally biased region" description="Polar residues" evidence="1">
    <location>
        <begin position="89"/>
        <end position="98"/>
    </location>
</feature>
<name>A0ABR3DQU7_NEUIN</name>
<protein>
    <recommendedName>
        <fullName evidence="4">Secreted protein</fullName>
    </recommendedName>
</protein>
<feature type="region of interest" description="Disordered" evidence="1">
    <location>
        <begin position="72"/>
        <end position="98"/>
    </location>
</feature>
<dbReference type="Proteomes" id="UP001451303">
    <property type="component" value="Unassembled WGS sequence"/>
</dbReference>
<evidence type="ECO:0000313" key="2">
    <source>
        <dbReference type="EMBL" id="KAL0474747.1"/>
    </source>
</evidence>